<dbReference type="EMBL" id="HF679133">
    <property type="protein sequence ID" value="CCU56056.1"/>
    <property type="molecule type" value="Genomic_DNA"/>
</dbReference>
<accession>A0ABM9QKJ3</accession>
<keyword evidence="12" id="KW-0378">Hydrolase</keyword>
<keyword evidence="11" id="KW-0479">Metal-binding</keyword>
<evidence type="ECO:0000256" key="19">
    <source>
        <dbReference type="ARBA" id="ARBA00033397"/>
    </source>
</evidence>
<dbReference type="EC" id="2.1.1.56" evidence="4"/>
<dbReference type="EC" id="3.6.1.74" evidence="20"/>
<dbReference type="PANTHER" id="PTHR12189:SF2">
    <property type="entry name" value="MRNA CAP GUANINE-N7 METHYLTRANSFERASE"/>
    <property type="match status" value="1"/>
</dbReference>
<keyword evidence="8" id="KW-0808">Transferase</keyword>
<evidence type="ECO:0000256" key="8">
    <source>
        <dbReference type="ARBA" id="ARBA00022679"/>
    </source>
</evidence>
<evidence type="ECO:0000256" key="15">
    <source>
        <dbReference type="ARBA" id="ARBA00022884"/>
    </source>
</evidence>
<comment type="cofactor">
    <cofactor evidence="1">
        <name>Mg(2+)</name>
        <dbReference type="ChEBI" id="CHEBI:18420"/>
    </cofactor>
</comment>
<evidence type="ECO:0000256" key="17">
    <source>
        <dbReference type="ARBA" id="ARBA00030246"/>
    </source>
</evidence>
<comment type="similarity">
    <text evidence="3">In the N-terminal section; belongs to the dsDNA virus mRNA guanylyltransferase family.</text>
</comment>
<dbReference type="InterPro" id="IPR029063">
    <property type="entry name" value="SAM-dependent_MTases_sf"/>
</dbReference>
<dbReference type="PROSITE" id="PS51562">
    <property type="entry name" value="RNA_CAP0_MT"/>
    <property type="match status" value="1"/>
</dbReference>
<dbReference type="GeneID" id="15613479"/>
<proteinExistence type="inferred from homology"/>
<evidence type="ECO:0000313" key="23">
    <source>
        <dbReference type="EMBL" id="CCU56056.1"/>
    </source>
</evidence>
<organism evidence="23 24">
    <name type="scientific">Choristoneura rosaceana entomopoxvirus 'L'</name>
    <dbReference type="NCBI Taxonomy" id="1293539"/>
    <lineage>
        <taxon>Viruses</taxon>
        <taxon>Varidnaviria</taxon>
        <taxon>Bamfordvirae</taxon>
        <taxon>Nucleocytoviricota</taxon>
        <taxon>Pokkesviricetes</taxon>
        <taxon>Chitovirales</taxon>
        <taxon>Poxviridae</taxon>
        <taxon>Entomopoxvirinae</taxon>
        <taxon>Betaentomopoxvirus</taxon>
        <taxon>Betaentomopoxvirus crosaceana</taxon>
        <taxon>Choristoneura rosaceana entomopoxvirus</taxon>
    </lineage>
</organism>
<keyword evidence="15" id="KW-0694">RNA-binding</keyword>
<comment type="subcellular location">
    <subcellularLocation>
        <location evidence="2">Virion</location>
    </subcellularLocation>
</comment>
<keyword evidence="24" id="KW-1185">Reference proteome</keyword>
<dbReference type="InterPro" id="IPR039753">
    <property type="entry name" value="RG7MT1"/>
</dbReference>
<evidence type="ECO:0000256" key="11">
    <source>
        <dbReference type="ARBA" id="ARBA00022723"/>
    </source>
</evidence>
<dbReference type="Pfam" id="PF03291">
    <property type="entry name" value="mRNA_G-N7_MeTrfase"/>
    <property type="match status" value="1"/>
</dbReference>
<name>A0ABM9QKJ3_9POXV</name>
<keyword evidence="9" id="KW-0949">S-adenosyl-L-methionine</keyword>
<evidence type="ECO:0000259" key="22">
    <source>
        <dbReference type="PROSITE" id="PS51562"/>
    </source>
</evidence>
<dbReference type="InterPro" id="IPR004971">
    <property type="entry name" value="mRNA_G-N7_MeTrfase_dom"/>
</dbReference>
<reference evidence="23" key="1">
    <citation type="journal article" date="2013" name="J. Virol.">
        <title>New Insights into the Evolution of Entomopoxvirinae from the Complete Genome Sequences of Four Entomopoxviruses Infecting Adoxophyes honmai, Choristoneura biennis, Choristoneura rosaceana, and Mythimna separata.</title>
        <authorList>
            <person name="Theze J."/>
            <person name="Takatsuka J."/>
            <person name="Li Z."/>
            <person name="Gallais J."/>
            <person name="Doucet D."/>
            <person name="Arif B."/>
            <person name="Nakai M."/>
            <person name="Herniou E.A."/>
        </authorList>
    </citation>
    <scope>NUCLEOTIDE SEQUENCE</scope>
</reference>
<evidence type="ECO:0000256" key="9">
    <source>
        <dbReference type="ARBA" id="ARBA00022691"/>
    </source>
</evidence>
<evidence type="ECO:0000256" key="14">
    <source>
        <dbReference type="ARBA" id="ARBA00022844"/>
    </source>
</evidence>
<evidence type="ECO:0000256" key="2">
    <source>
        <dbReference type="ARBA" id="ARBA00004328"/>
    </source>
</evidence>
<evidence type="ECO:0000256" key="3">
    <source>
        <dbReference type="ARBA" id="ARBA00008556"/>
    </source>
</evidence>
<dbReference type="Proteomes" id="UP000792374">
    <property type="component" value="Genome"/>
</dbReference>
<evidence type="ECO:0000256" key="4">
    <source>
        <dbReference type="ARBA" id="ARBA00011926"/>
    </source>
</evidence>
<keyword evidence="14" id="KW-0946">Virion</keyword>
<evidence type="ECO:0000256" key="16">
    <source>
        <dbReference type="ARBA" id="ARBA00023268"/>
    </source>
</evidence>
<evidence type="ECO:0000256" key="5">
    <source>
        <dbReference type="ARBA" id="ARBA00012475"/>
    </source>
</evidence>
<evidence type="ECO:0000256" key="7">
    <source>
        <dbReference type="ARBA" id="ARBA00022603"/>
    </source>
</evidence>
<feature type="domain" description="MRNA cap 0 methyltransferase" evidence="22">
    <location>
        <begin position="582"/>
        <end position="869"/>
    </location>
</feature>
<evidence type="ECO:0000256" key="21">
    <source>
        <dbReference type="ARBA" id="ARBA00044679"/>
    </source>
</evidence>
<keyword evidence="7" id="KW-0489">Methyltransferase</keyword>
<dbReference type="Pfam" id="PF21004">
    <property type="entry name" value="MCEL_GT_NTPase"/>
    <property type="match status" value="1"/>
</dbReference>
<dbReference type="EC" id="2.7.7.50" evidence="5"/>
<comment type="catalytic activity">
    <reaction evidence="21">
        <text>a 5'-end diphospho-ribonucleoside in mRNA + GTP + H(+) = a 5'-end (5'-triphosphoguanosine)-ribonucleoside in mRNA + diphosphate</text>
        <dbReference type="Rhea" id="RHEA:67012"/>
        <dbReference type="Rhea" id="RHEA-COMP:17165"/>
        <dbReference type="Rhea" id="RHEA-COMP:17166"/>
        <dbReference type="ChEBI" id="CHEBI:15378"/>
        <dbReference type="ChEBI" id="CHEBI:33019"/>
        <dbReference type="ChEBI" id="CHEBI:37565"/>
        <dbReference type="ChEBI" id="CHEBI:167616"/>
        <dbReference type="ChEBI" id="CHEBI:167617"/>
        <dbReference type="EC" id="2.7.7.50"/>
    </reaction>
</comment>
<keyword evidence="16" id="KW-0511">Multifunctional enzyme</keyword>
<evidence type="ECO:0000256" key="10">
    <source>
        <dbReference type="ARBA" id="ARBA00022695"/>
    </source>
</evidence>
<dbReference type="RefSeq" id="YP_008004558.1">
    <property type="nucleotide sequence ID" value="NC_021249.1"/>
</dbReference>
<evidence type="ECO:0000313" key="24">
    <source>
        <dbReference type="Proteomes" id="UP000792374"/>
    </source>
</evidence>
<evidence type="ECO:0000256" key="20">
    <source>
        <dbReference type="ARBA" id="ARBA00035028"/>
    </source>
</evidence>
<evidence type="ECO:0000256" key="6">
    <source>
        <dbReference type="ARBA" id="ARBA00020120"/>
    </source>
</evidence>
<keyword evidence="10" id="KW-0548">Nucleotidyltransferase</keyword>
<sequence length="872" mass="103005">MSIDITDIINKYVQFYDKVNLDNNPNINNEVELTYINPDLMLLSNIFTDNNESKKRTYLEYNLRFTNKKSKLRQRHKYDYPTFEIANSYFLDNLTNNWEKKTIIYEEKIDINKNEHILLRHNTEYQDNDIELPLLKDILDKINVIFVSQVYIIINNIIRVEFKIKSNIGPLASNKLLLSTHFNDMETYRKNISYYMEIEILSNIKLDNTTLRDNLIKAFEYIYKSKNILNLSLVTIKNSPKLKTHMVQYNKLNSIDKDAYIMTIKIDGDVVEFNVKNGICNIIIYNIIYKNFTCNIDKNIQMRGLGEYIKINNIRKIYPFYFFELSYTNKKIITNISDRYQQIQYYNNNLMTFKSSLQIKFENKLTLKFDENNVSTNVINFYKSIDNSNLKDIYDGVILLDISDNNLKKDYKFKIDNTVDVICKLDTYRGTFILHKDNMLYITFTLYQYDNKNFTEILKYEVKNDIIEYNNYVNLLLFTNNNKFGPIKLVSPIYCIVEYSFLQSKIIGLRIDKTNNFYRQNYNGNNLDVIITSKQIHEQFPLNYNIDYLISLNNTTNIIDNNPHRSKLLLNKEVNKYFIDNTIRTSINILTNYIKTNAISMSISKLVTTIPNRYVLSIDIGRGGDLTKYYYVGITGMLGTDPDVFAIEEARDRYKKLQLKSNAQSSVYKFHTLNMSILNDKYEQEIKNNFMNQHKISFFGVIEWQLAIHYSYNDNTKDSILLKLKNLSRNGTKIIITCLDGNELINRLNINPNLIYNIQSGITYKISKVSDNKISILYNATMTEWLDEYIITNDIIDDFAKYNFILDDVFTFNDIFNDNTHKSIEVLSTFSRKSTNLFYATIKNDNNIYNNEDIKKLMSLFKVYVFIYSSHN</sequence>
<dbReference type="Pfam" id="PF10640">
    <property type="entry name" value="MCEL_TPase"/>
    <property type="match status" value="1"/>
</dbReference>
<evidence type="ECO:0000256" key="18">
    <source>
        <dbReference type="ARBA" id="ARBA00033175"/>
    </source>
</evidence>
<dbReference type="Gene3D" id="3.40.50.150">
    <property type="entry name" value="Vaccinia Virus protein VP39"/>
    <property type="match status" value="1"/>
</dbReference>
<evidence type="ECO:0000256" key="12">
    <source>
        <dbReference type="ARBA" id="ARBA00022801"/>
    </source>
</evidence>
<gene>
    <name evidence="23" type="ORF">CHREV_154</name>
</gene>
<dbReference type="InterPro" id="IPR019602">
    <property type="entry name" value="MCEL_TPase"/>
</dbReference>
<dbReference type="PANTHER" id="PTHR12189">
    <property type="entry name" value="MRNA GUANINE-7- METHYLTRANSFERASE"/>
    <property type="match status" value="1"/>
</dbReference>
<dbReference type="InterPro" id="IPR048425">
    <property type="entry name" value="MCEL_GT_NTPase"/>
</dbReference>
<protein>
    <recommendedName>
        <fullName evidence="6">mRNA-capping enzyme catalytic subunit</fullName>
        <ecNumber evidence="4">2.1.1.56</ecNumber>
        <ecNumber evidence="5">2.7.7.50</ecNumber>
        <ecNumber evidence="20">3.6.1.74</ecNumber>
    </recommendedName>
    <alternativeName>
        <fullName evidence="19">Virus termination factor large subunit</fullName>
    </alternativeName>
    <alternativeName>
        <fullName evidence="17">mRNA-capping enzyme 97 kDa subunit</fullName>
    </alternativeName>
    <alternativeName>
        <fullName evidence="18">mRNA-capping enzyme large subunit</fullName>
    </alternativeName>
</protein>
<evidence type="ECO:0000256" key="13">
    <source>
        <dbReference type="ARBA" id="ARBA00022842"/>
    </source>
</evidence>
<keyword evidence="13" id="KW-0460">Magnesium</keyword>
<evidence type="ECO:0000256" key="1">
    <source>
        <dbReference type="ARBA" id="ARBA00001946"/>
    </source>
</evidence>